<keyword evidence="3" id="KW-0807">Transducer</keyword>
<evidence type="ECO:0000313" key="8">
    <source>
        <dbReference type="EMBL" id="MBR0550969.1"/>
    </source>
</evidence>
<dbReference type="PROSITE" id="PS50111">
    <property type="entry name" value="CHEMOTAXIS_TRANSDUC_2"/>
    <property type="match status" value="1"/>
</dbReference>
<evidence type="ECO:0000256" key="5">
    <source>
        <dbReference type="SAM" id="Phobius"/>
    </source>
</evidence>
<feature type="region of interest" description="Disordered" evidence="4">
    <location>
        <begin position="441"/>
        <end position="477"/>
    </location>
</feature>
<keyword evidence="5" id="KW-1133">Transmembrane helix</keyword>
<accession>A0A8T4IFD3</accession>
<keyword evidence="5" id="KW-0472">Membrane</keyword>
<dbReference type="InterPro" id="IPR004090">
    <property type="entry name" value="Chemotax_Me-accpt_rcpt"/>
</dbReference>
<dbReference type="InterPro" id="IPR004089">
    <property type="entry name" value="MCPsignal_dom"/>
</dbReference>
<dbReference type="GO" id="GO:0006935">
    <property type="term" value="P:chemotaxis"/>
    <property type="evidence" value="ECO:0007669"/>
    <property type="project" value="UniProtKB-KW"/>
</dbReference>
<feature type="transmembrane region" description="Helical" evidence="5">
    <location>
        <begin position="12"/>
        <end position="35"/>
    </location>
</feature>
<dbReference type="PRINTS" id="PR00260">
    <property type="entry name" value="CHEMTRNSDUCR"/>
</dbReference>
<gene>
    <name evidence="8" type="ORF">J7S20_00445</name>
</gene>
<evidence type="ECO:0000256" key="4">
    <source>
        <dbReference type="SAM" id="MobiDB-lite"/>
    </source>
</evidence>
<dbReference type="SUPFAM" id="SSF58104">
    <property type="entry name" value="Methyl-accepting chemotaxis protein (MCP) signaling domain"/>
    <property type="match status" value="1"/>
</dbReference>
<dbReference type="PROSITE" id="PS50885">
    <property type="entry name" value="HAMP"/>
    <property type="match status" value="1"/>
</dbReference>
<dbReference type="GO" id="GO:0016020">
    <property type="term" value="C:membrane"/>
    <property type="evidence" value="ECO:0007669"/>
    <property type="project" value="InterPro"/>
</dbReference>
<reference evidence="8" key="1">
    <citation type="submission" date="2021-04" db="EMBL/GenBank/DDBJ databases">
        <title>Ouciella asimina sp. nov., isolated from the surface seawater in the hydrothermal field of Okinawa Trough.</title>
        <authorList>
            <person name="Shuang W."/>
        </authorList>
    </citation>
    <scope>NUCLEOTIDE SEQUENCE</scope>
    <source>
        <strain evidence="8">LXI357</strain>
    </source>
</reference>
<dbReference type="SMART" id="SM00283">
    <property type="entry name" value="MA"/>
    <property type="match status" value="1"/>
</dbReference>
<evidence type="ECO:0000259" key="7">
    <source>
        <dbReference type="PROSITE" id="PS50885"/>
    </source>
</evidence>
<name>A0A8T4IFD3_9SPHN</name>
<dbReference type="AlphaFoldDB" id="A0A8T4IFD3"/>
<dbReference type="InterPro" id="IPR051310">
    <property type="entry name" value="MCP_chemotaxis"/>
</dbReference>
<feature type="transmembrane region" description="Helical" evidence="5">
    <location>
        <begin position="41"/>
        <end position="58"/>
    </location>
</feature>
<evidence type="ECO:0000256" key="1">
    <source>
        <dbReference type="ARBA" id="ARBA00022500"/>
    </source>
</evidence>
<keyword evidence="1" id="KW-0145">Chemotaxis</keyword>
<evidence type="ECO:0000256" key="2">
    <source>
        <dbReference type="ARBA" id="ARBA00029447"/>
    </source>
</evidence>
<dbReference type="RefSeq" id="WP_347709213.1">
    <property type="nucleotide sequence ID" value="NZ_JAGRQC010000001.1"/>
</dbReference>
<sequence length="477" mass="49828">MHWYKSTAPIRLKLLIAFGSLIALTGVVTLVGVILGDPITMATGAAAMLLGTIISAFFRHAISAPYVATVERMEGLAAGDLDSAIHFTDYTDCVGRLTKGMVTFRDAAVTQKRQAEEQAEVVKVLASHLAKLSEGDLTAEVKTEFPPAYAELKTNFNEAINRLREMITAVNDSAGAIGTGSREIAQASEDLARRTESNAASLEETSASLTQIDDRLKATANAGQRTVERADGAIAAVKGGRSIADEAVQAMGRVSDSAKGIDAVIEGLDKIAFQTRVLAMNAAVEAGRAGEAGRGFAVVADLVSALAMRAEEEAKLARDQLTVTQTDIGTAVDAVQKVDGALADITEGVSEVHQLLGTMAADNQTQSASVTEISSAIGTMDQSTQQNAAMVEETSAAARNLLNEVSALTERASLFNIGNGARSGSAKPKVQVTAPATSITTTPLPAKKEQPYVSPVKPLASNGAGDGMDGFDDWQDF</sequence>
<dbReference type="Proteomes" id="UP000676996">
    <property type="component" value="Unassembled WGS sequence"/>
</dbReference>
<dbReference type="EMBL" id="JAGRQC010000001">
    <property type="protein sequence ID" value="MBR0550969.1"/>
    <property type="molecule type" value="Genomic_DNA"/>
</dbReference>
<dbReference type="SMART" id="SM00304">
    <property type="entry name" value="HAMP"/>
    <property type="match status" value="2"/>
</dbReference>
<dbReference type="PANTHER" id="PTHR43531:SF11">
    <property type="entry name" value="METHYL-ACCEPTING CHEMOTAXIS PROTEIN 3"/>
    <property type="match status" value="1"/>
</dbReference>
<keyword evidence="9" id="KW-1185">Reference proteome</keyword>
<evidence type="ECO:0000259" key="6">
    <source>
        <dbReference type="PROSITE" id="PS50111"/>
    </source>
</evidence>
<comment type="similarity">
    <text evidence="2">Belongs to the methyl-accepting chemotaxis (MCP) protein family.</text>
</comment>
<protein>
    <submittedName>
        <fullName evidence="8">Chemotaxis protein</fullName>
    </submittedName>
</protein>
<dbReference type="PANTHER" id="PTHR43531">
    <property type="entry name" value="PROTEIN ICFG"/>
    <property type="match status" value="1"/>
</dbReference>
<dbReference type="Pfam" id="PF00015">
    <property type="entry name" value="MCPsignal"/>
    <property type="match status" value="1"/>
</dbReference>
<dbReference type="GO" id="GO:0007165">
    <property type="term" value="P:signal transduction"/>
    <property type="evidence" value="ECO:0007669"/>
    <property type="project" value="UniProtKB-KW"/>
</dbReference>
<dbReference type="InterPro" id="IPR003660">
    <property type="entry name" value="HAMP_dom"/>
</dbReference>
<keyword evidence="5" id="KW-0812">Transmembrane</keyword>
<dbReference type="Gene3D" id="1.10.287.950">
    <property type="entry name" value="Methyl-accepting chemotaxis protein"/>
    <property type="match status" value="1"/>
</dbReference>
<comment type="caution">
    <text evidence="8">The sequence shown here is derived from an EMBL/GenBank/DDBJ whole genome shotgun (WGS) entry which is preliminary data.</text>
</comment>
<organism evidence="8 9">
    <name type="scientific">Stakelama marina</name>
    <dbReference type="NCBI Taxonomy" id="2826939"/>
    <lineage>
        <taxon>Bacteria</taxon>
        <taxon>Pseudomonadati</taxon>
        <taxon>Pseudomonadota</taxon>
        <taxon>Alphaproteobacteria</taxon>
        <taxon>Sphingomonadales</taxon>
        <taxon>Sphingomonadaceae</taxon>
        <taxon>Stakelama</taxon>
    </lineage>
</organism>
<proteinExistence type="inferred from homology"/>
<dbReference type="Gene3D" id="6.10.340.10">
    <property type="match status" value="1"/>
</dbReference>
<feature type="domain" description="Methyl-accepting transducer" evidence="6">
    <location>
        <begin position="173"/>
        <end position="402"/>
    </location>
</feature>
<evidence type="ECO:0000256" key="3">
    <source>
        <dbReference type="PROSITE-ProRule" id="PRU00284"/>
    </source>
</evidence>
<dbReference type="GO" id="GO:0004888">
    <property type="term" value="F:transmembrane signaling receptor activity"/>
    <property type="evidence" value="ECO:0007669"/>
    <property type="project" value="InterPro"/>
</dbReference>
<evidence type="ECO:0000313" key="9">
    <source>
        <dbReference type="Proteomes" id="UP000676996"/>
    </source>
</evidence>
<feature type="domain" description="HAMP" evidence="7">
    <location>
        <begin position="116"/>
        <end position="168"/>
    </location>
</feature>